<name>A0A0G1KKP2_9BACT</name>
<reference evidence="2 3" key="1">
    <citation type="journal article" date="2015" name="Nature">
        <title>rRNA introns, odd ribosomes, and small enigmatic genomes across a large radiation of phyla.</title>
        <authorList>
            <person name="Brown C.T."/>
            <person name="Hug L.A."/>
            <person name="Thomas B.C."/>
            <person name="Sharon I."/>
            <person name="Castelle C.J."/>
            <person name="Singh A."/>
            <person name="Wilkins M.J."/>
            <person name="Williams K.H."/>
            <person name="Banfield J.F."/>
        </authorList>
    </citation>
    <scope>NUCLEOTIDE SEQUENCE [LARGE SCALE GENOMIC DNA]</scope>
</reference>
<sequence length="104" mass="10791">MATTKKPVVPSHLPDALIPEWQKLADKANDAGVVEIDDPTAEDQARLDALFGVSGVQIVSDNFVSDAGGGARVRKVVVKVESEEDSDGGASPSVVSAARSQTFA</sequence>
<evidence type="ECO:0000313" key="2">
    <source>
        <dbReference type="EMBL" id="KKT48509.1"/>
    </source>
</evidence>
<organism evidence="2 3">
    <name type="scientific">Candidatus Collierbacteria bacterium GW2011_GWC2_44_18</name>
    <dbReference type="NCBI Taxonomy" id="1618392"/>
    <lineage>
        <taxon>Bacteria</taxon>
        <taxon>Candidatus Collieribacteriota</taxon>
    </lineage>
</organism>
<proteinExistence type="predicted"/>
<gene>
    <name evidence="2" type="ORF">UW41_C0026G0001</name>
</gene>
<protein>
    <submittedName>
        <fullName evidence="2">Uncharacterized protein</fullName>
    </submittedName>
</protein>
<feature type="region of interest" description="Disordered" evidence="1">
    <location>
        <begin position="82"/>
        <end position="104"/>
    </location>
</feature>
<dbReference type="Proteomes" id="UP000034172">
    <property type="component" value="Unassembled WGS sequence"/>
</dbReference>
<accession>A0A0G1KKP2</accession>
<comment type="caution">
    <text evidence="2">The sequence shown here is derived from an EMBL/GenBank/DDBJ whole genome shotgun (WGS) entry which is preliminary data.</text>
</comment>
<evidence type="ECO:0000256" key="1">
    <source>
        <dbReference type="SAM" id="MobiDB-lite"/>
    </source>
</evidence>
<dbReference type="EMBL" id="LCIE01000026">
    <property type="protein sequence ID" value="KKT48509.1"/>
    <property type="molecule type" value="Genomic_DNA"/>
</dbReference>
<evidence type="ECO:0000313" key="3">
    <source>
        <dbReference type="Proteomes" id="UP000034172"/>
    </source>
</evidence>
<dbReference type="AlphaFoldDB" id="A0A0G1KKP2"/>